<dbReference type="GO" id="GO:0045944">
    <property type="term" value="P:positive regulation of transcription by RNA polymerase II"/>
    <property type="evidence" value="ECO:0007669"/>
    <property type="project" value="TreeGrafter"/>
</dbReference>
<name>U6L4W4_EIMTE</name>
<keyword evidence="1" id="KW-0175">Coiled coil</keyword>
<reference evidence="3" key="1">
    <citation type="submission" date="2013-10" db="EMBL/GenBank/DDBJ databases">
        <title>Genomic analysis of the causative agents of coccidiosis in chickens.</title>
        <authorList>
            <person name="Reid A.J."/>
            <person name="Blake D."/>
            <person name="Billington K."/>
            <person name="Browne H."/>
            <person name="Dunn M."/>
            <person name="Hung S."/>
            <person name="Kawahara F."/>
            <person name="Miranda-Saavedra D."/>
            <person name="Mourier T."/>
            <person name="Nagra H."/>
            <person name="Otto T.D."/>
            <person name="Rawlings N."/>
            <person name="Sanchez A."/>
            <person name="Sanders M."/>
            <person name="Subramaniam C."/>
            <person name="Tay Y."/>
            <person name="Dear P."/>
            <person name="Doerig C."/>
            <person name="Gruber A."/>
            <person name="Parkinson J."/>
            <person name="Shirley M."/>
            <person name="Wan K.L."/>
            <person name="Berriman M."/>
            <person name="Tomley F."/>
            <person name="Pain A."/>
        </authorList>
    </citation>
    <scope>NUCLEOTIDE SEQUENCE [LARGE SCALE GENOMIC DNA]</scope>
    <source>
        <strain evidence="3">Houghton</strain>
    </source>
</reference>
<feature type="compositionally biased region" description="Basic and acidic residues" evidence="2">
    <location>
        <begin position="1235"/>
        <end position="1245"/>
    </location>
</feature>
<feature type="coiled-coil region" evidence="1">
    <location>
        <begin position="76"/>
        <end position="123"/>
    </location>
</feature>
<dbReference type="GO" id="GO:0003713">
    <property type="term" value="F:transcription coactivator activity"/>
    <property type="evidence" value="ECO:0007669"/>
    <property type="project" value="TreeGrafter"/>
</dbReference>
<evidence type="ECO:0000256" key="2">
    <source>
        <dbReference type="SAM" id="MobiDB-lite"/>
    </source>
</evidence>
<dbReference type="SUPFAM" id="SSF51197">
    <property type="entry name" value="Clavaminate synthase-like"/>
    <property type="match status" value="1"/>
</dbReference>
<feature type="compositionally biased region" description="Low complexity" evidence="2">
    <location>
        <begin position="1029"/>
        <end position="1043"/>
    </location>
</feature>
<keyword evidence="4" id="KW-1185">Reference proteome</keyword>
<feature type="region of interest" description="Disordered" evidence="2">
    <location>
        <begin position="399"/>
        <end position="459"/>
    </location>
</feature>
<sequence>MAAAEADAATGAATVAALLQAGQQHSQKAGGLTIGQKVEQPLLLLRQLQRLRQSQPQQRHEPAEGVESGAATDVVHQHLLQQLQELQQEQQRQLQQQLQQHQVQQHQLQQQEQQETNQGLRHQLLQQVLQPHSDDLDQQILLQQRILREQQQQLLQLRSSGLGNNMGAPLLKQDPLVLQLQQQPLQQQRLTPTPQQLAVQCSNLQQQVLLLQQALQSSSKETLAGLKGTLQQQQQRLQLLLLQRLQQLQPQRQQMPTFPVGEITSGIAAPVQQQQTLGLSVAQREPWVFASDSQQQQQPPKRERRGALRGSQLQLPAAELRGRNGKRHMKHQGGEKWDAAAAAAAAAEAAAEAAAAAAAVSTVEAAPGKRRRIPSAKALAAAADAAAVAAAATAAARAADSSYRPHPKWEWVSQQQERQLQQTQQQQRPRQQRQRHVAPPEQFPTIPTSRQAQLAAQHEEKLRLHQQQLLLQEEQEQQQVQRAQTKRETFQQKLPQQSQHQQKHHVYAHPLWRRLQQLCELPALRVLLHTVADQQQQQIFAAGAGLARADCLIDTLAEAYHKSLRLLAQHGVLLLCETGSSSRKTAAAAAAAAATSSSSSVIYTRHVPAACSAIRTEANSRDPCPAAEAAAAVTATAAGNGCEDVKRGGREASGLLLQHGLLLLAADRQVDSPEQLLEQPLDSEVLQFPCGAHLQLLPCCNGGDSESCCSGSSTNDSSSNSNRDNSADEMVGVISLAWCAPGAVRELLQAVLCAAACMLLAASSNSSSSSSCCGTDDLRGVYCCTGDAAQQQQQQLISAVLKSLGAVPSGPPPCAATNWKGDGSSKWLYLEGSVLADRQRLLQQQLHVSPGIVHKTLDTCSLLRDGIQAYRNVVPLEEIAVVGRLVHAHFALLMDRVLQQQQHQHWPYQQSSIFKYDGIACRNSPLRVDVNVSEPHLEYGQGPLREMHTLLRNKLRLLVQRVAAAMAVDFCSWEKAVVRRQQRHEQLEQQQQDGLRIERDKRELQRNSGGSTTASTAAELDDDDTPRSTAAGTAQAAAATPTAPSGEVTSRCMSAARGPSWNAGSDGPTFSTVKLEGSAAEPSIPAAATTVTSTEAQEVQAEPAWQQVTCGYLMSLGPHENNQKIHYDYHEEAHKRNIVSAFIPLVNLTSSNSPTTFFIGSHPVFSNAQAGDLVIMDNIVRHRGSSHSAASLRPLIYMSLVDRRFCGGEKVGSKTHFLNWQQYPHIPQQQQQQALEKELKEKAGAEGEVGTPTDATFCEEAPSTAGEENPSQPPSDGEASSGPAEAARSHLKQQQQEDEECVLDLTEAEAAATNLEELCVINSIDPLQMLQPETQQQQEVKCCERIAARGESPAKIRVSLHRMQRHLQRMLLYRYMVYKQQQTALQDV</sequence>
<feature type="coiled-coil region" evidence="1">
    <location>
        <begin position="201"/>
        <end position="243"/>
    </location>
</feature>
<reference evidence="3" key="2">
    <citation type="submission" date="2013-10" db="EMBL/GenBank/DDBJ databases">
        <authorList>
            <person name="Aslett M."/>
        </authorList>
    </citation>
    <scope>NUCLEOTIDE SEQUENCE [LARGE SCALE GENOMIC DNA]</scope>
    <source>
        <strain evidence="3">Houghton</strain>
    </source>
</reference>
<feature type="compositionally biased region" description="Polar residues" evidence="2">
    <location>
        <begin position="445"/>
        <end position="454"/>
    </location>
</feature>
<proteinExistence type="predicted"/>
<dbReference type="PANTHER" id="PTHR46007">
    <property type="entry name" value="MEDIATOR OF RNA POLYMERASE II TRANSCRIPTION SUBUNIT 12"/>
    <property type="match status" value="1"/>
</dbReference>
<dbReference type="Proteomes" id="UP000030747">
    <property type="component" value="Unassembled WGS sequence"/>
</dbReference>
<feature type="compositionally biased region" description="Polar residues" evidence="2">
    <location>
        <begin position="1006"/>
        <end position="1016"/>
    </location>
</feature>
<dbReference type="InterPro" id="IPR051647">
    <property type="entry name" value="Mediator_comp_sub12"/>
</dbReference>
<gene>
    <name evidence="3" type="ORF">ETH_00023290</name>
</gene>
<organism evidence="3 4">
    <name type="scientific">Eimeria tenella</name>
    <name type="common">Coccidian parasite</name>
    <dbReference type="NCBI Taxonomy" id="5802"/>
    <lineage>
        <taxon>Eukaryota</taxon>
        <taxon>Sar</taxon>
        <taxon>Alveolata</taxon>
        <taxon>Apicomplexa</taxon>
        <taxon>Conoidasida</taxon>
        <taxon>Coccidia</taxon>
        <taxon>Eucoccidiorida</taxon>
        <taxon>Eimeriorina</taxon>
        <taxon>Eimeriidae</taxon>
        <taxon>Eimeria</taxon>
    </lineage>
</organism>
<feature type="compositionally biased region" description="Low complexity" evidence="2">
    <location>
        <begin position="414"/>
        <end position="429"/>
    </location>
</feature>
<evidence type="ECO:0000313" key="3">
    <source>
        <dbReference type="EMBL" id="CDJ45206.1"/>
    </source>
</evidence>
<dbReference type="PANTHER" id="PTHR46007:SF8">
    <property type="entry name" value="C2H2-TYPE DOMAIN-CONTAINING PROTEIN"/>
    <property type="match status" value="1"/>
</dbReference>
<feature type="region of interest" description="Disordered" evidence="2">
    <location>
        <begin position="1228"/>
        <end position="1300"/>
    </location>
</feature>
<feature type="compositionally biased region" description="Basic and acidic residues" evidence="2">
    <location>
        <begin position="995"/>
        <end position="1005"/>
    </location>
</feature>
<feature type="region of interest" description="Disordered" evidence="2">
    <location>
        <begin position="289"/>
        <end position="311"/>
    </location>
</feature>
<evidence type="ECO:0000313" key="4">
    <source>
        <dbReference type="Proteomes" id="UP000030747"/>
    </source>
</evidence>
<dbReference type="GO" id="GO:0016592">
    <property type="term" value="C:mediator complex"/>
    <property type="evidence" value="ECO:0007669"/>
    <property type="project" value="TreeGrafter"/>
</dbReference>
<dbReference type="VEuPathDB" id="ToxoDB:ETH_00023290"/>
<dbReference type="OMA" id="HEEAHKR"/>
<dbReference type="VEuPathDB" id="ToxoDB:ETH2_1044800"/>
<dbReference type="RefSeq" id="XP_013235953.1">
    <property type="nucleotide sequence ID" value="XM_013380499.1"/>
</dbReference>
<feature type="region of interest" description="Disordered" evidence="2">
    <location>
        <begin position="989"/>
        <end position="1078"/>
    </location>
</feature>
<accession>U6L4W4</accession>
<evidence type="ECO:0000256" key="1">
    <source>
        <dbReference type="SAM" id="Coils"/>
    </source>
</evidence>
<dbReference type="OrthoDB" id="348452at2759"/>
<protein>
    <submittedName>
        <fullName evidence="3">Uncharacterized protein</fullName>
    </submittedName>
</protein>
<dbReference type="GeneID" id="25253770"/>
<dbReference type="EMBL" id="HG678089">
    <property type="protein sequence ID" value="CDJ45206.1"/>
    <property type="molecule type" value="Genomic_DNA"/>
</dbReference>